<dbReference type="PANTHER" id="PTHR33127:SF4">
    <property type="entry name" value="OS03G0779600 PROTEIN"/>
    <property type="match status" value="1"/>
</dbReference>
<accession>Q9AY77</accession>
<reference evidence="3" key="3">
    <citation type="journal article" date="2005" name="PLoS Biol.">
        <title>The genomes of Oryza sativa: a history of duplications.</title>
        <authorList>
            <person name="Yu J."/>
            <person name="Wang J."/>
            <person name="Lin W."/>
            <person name="Li S."/>
            <person name="Li H."/>
            <person name="Zhou J."/>
            <person name="Ni P."/>
            <person name="Dong W."/>
            <person name="Hu S."/>
            <person name="Zeng C."/>
            <person name="Zhang J."/>
            <person name="Zhang Y."/>
            <person name="Li R."/>
            <person name="Xu Z."/>
            <person name="Li S."/>
            <person name="Li X."/>
            <person name="Zheng H."/>
            <person name="Cong L."/>
            <person name="Lin L."/>
            <person name="Yin J."/>
            <person name="Geng J."/>
            <person name="Li G."/>
            <person name="Shi J."/>
            <person name="Liu J."/>
            <person name="Lv H."/>
            <person name="Li J."/>
            <person name="Wang J."/>
            <person name="Deng Y."/>
            <person name="Ran L."/>
            <person name="Shi X."/>
            <person name="Wang X."/>
            <person name="Wu Q."/>
            <person name="Li C."/>
            <person name="Ren X."/>
            <person name="Wang J."/>
            <person name="Wang X."/>
            <person name="Li D."/>
            <person name="Liu D."/>
            <person name="Zhang X."/>
            <person name="Ji Z."/>
            <person name="Zhao W."/>
            <person name="Sun Y."/>
            <person name="Zhang Z."/>
            <person name="Bao J."/>
            <person name="Han Y."/>
            <person name="Dong L."/>
            <person name="Ji J."/>
            <person name="Chen P."/>
            <person name="Wu S."/>
            <person name="Liu J."/>
            <person name="Xiao Y."/>
            <person name="Bu D."/>
            <person name="Tan J."/>
            <person name="Yang L."/>
            <person name="Ye C."/>
            <person name="Zhang J."/>
            <person name="Xu J."/>
            <person name="Zhou Y."/>
            <person name="Yu Y."/>
            <person name="Zhang B."/>
            <person name="Zhuang S."/>
            <person name="Wei H."/>
            <person name="Liu B."/>
            <person name="Lei M."/>
            <person name="Yu H."/>
            <person name="Li Y."/>
            <person name="Xu H."/>
            <person name="Wei S."/>
            <person name="He X."/>
            <person name="Fang L."/>
            <person name="Zhang Z."/>
            <person name="Zhang Y."/>
            <person name="Huang X."/>
            <person name="Su Z."/>
            <person name="Tong W."/>
            <person name="Li J."/>
            <person name="Tong Z."/>
            <person name="Li S."/>
            <person name="Ye J."/>
            <person name="Wang L."/>
            <person name="Fang L."/>
            <person name="Lei T."/>
            <person name="Chen C."/>
            <person name="Chen H."/>
            <person name="Xu Z."/>
            <person name="Li H."/>
            <person name="Huang H."/>
            <person name="Zhang F."/>
            <person name="Xu H."/>
            <person name="Li N."/>
            <person name="Zhao C."/>
            <person name="Li S."/>
            <person name="Dong L."/>
            <person name="Huang Y."/>
            <person name="Li L."/>
            <person name="Xi Y."/>
            <person name="Qi Q."/>
            <person name="Li W."/>
            <person name="Zhang B."/>
            <person name="Hu W."/>
            <person name="Zhang Y."/>
            <person name="Tian X."/>
            <person name="Jiao Y."/>
            <person name="Liang X."/>
            <person name="Jin J."/>
            <person name="Gao L."/>
            <person name="Zheng W."/>
            <person name="Hao B."/>
            <person name="Liu S."/>
            <person name="Wang W."/>
            <person name="Yuan L."/>
            <person name="Cao M."/>
            <person name="McDermott J."/>
            <person name="Samudrala R."/>
            <person name="Wang J."/>
            <person name="Wong G.K."/>
            <person name="Yang H."/>
        </authorList>
    </citation>
    <scope>NUCLEOTIDE SEQUENCE [LARGE SCALE GENOMIC DNA]</scope>
</reference>
<name>A3AN95_ORYSJ</name>
<evidence type="ECO:0000313" key="3">
    <source>
        <dbReference type="EMBL" id="EAZ28784.1"/>
    </source>
</evidence>
<dbReference type="AlphaFoldDB" id="A3AN95"/>
<dbReference type="EMBL" id="CM000140">
    <property type="protein sequence ID" value="EAZ28784.1"/>
    <property type="molecule type" value="Genomic_DNA"/>
</dbReference>
<organism evidence="1 4">
    <name type="scientific">Oryza sativa subsp. japonica</name>
    <name type="common">Rice</name>
    <dbReference type="NCBI Taxonomy" id="39947"/>
    <lineage>
        <taxon>Eukaryota</taxon>
        <taxon>Viridiplantae</taxon>
        <taxon>Streptophyta</taxon>
        <taxon>Embryophyta</taxon>
        <taxon>Tracheophyta</taxon>
        <taxon>Spermatophyta</taxon>
        <taxon>Magnoliopsida</taxon>
        <taxon>Liliopsida</taxon>
        <taxon>Poales</taxon>
        <taxon>Poaceae</taxon>
        <taxon>BOP clade</taxon>
        <taxon>Oryzoideae</taxon>
        <taxon>Oryzeae</taxon>
        <taxon>Oryzinae</taxon>
        <taxon>Oryza</taxon>
        <taxon>Oryza sativa</taxon>
    </lineage>
</organism>
<dbReference type="EMBL" id="AC084320">
    <property type="protein sequence ID" value="AAK09238.1"/>
    <property type="molecule type" value="Genomic_DNA"/>
</dbReference>
<reference evidence="3" key="7">
    <citation type="submission" date="2008-12" db="EMBL/GenBank/DDBJ databases">
        <title>Improved gene annotation of the rice (Oryza sativa) genomes.</title>
        <authorList>
            <person name="Wang J."/>
            <person name="Li R."/>
            <person name="Fan W."/>
            <person name="Huang Q."/>
            <person name="Zhang J."/>
            <person name="Zhou Y."/>
            <person name="Hu Y."/>
            <person name="Zi S."/>
            <person name="Li J."/>
            <person name="Ni P."/>
            <person name="Zheng H."/>
            <person name="Zhang Y."/>
            <person name="Zhao M."/>
            <person name="Hao Q."/>
            <person name="McDermott J."/>
            <person name="Samudrala R."/>
            <person name="Kristiansen K."/>
            <person name="Wong G.K.-S."/>
        </authorList>
    </citation>
    <scope>NUCLEOTIDE SEQUENCE</scope>
</reference>
<dbReference type="PANTHER" id="PTHR33127">
    <property type="entry name" value="TRANSMEMBRANE PROTEIN"/>
    <property type="match status" value="1"/>
</dbReference>
<accession>A3AN95</accession>
<dbReference type="EMBL" id="AC084748">
    <property type="protein sequence ID" value="AAM19035.1"/>
    <property type="molecule type" value="Genomic_DNA"/>
</dbReference>
<evidence type="ECO:0000313" key="1">
    <source>
        <dbReference type="EMBL" id="AAK09238.1"/>
    </source>
</evidence>
<dbReference type="Proteomes" id="UP000007752">
    <property type="component" value="Chromosome 3"/>
</dbReference>
<gene>
    <name evidence="2" type="primary">OSJNBa0010I09.26</name>
    <name evidence="3" type="ORF">OsJ_12803</name>
    <name evidence="1" type="ORF">OSJNBa0091J19.24</name>
</gene>
<reference evidence="1" key="1">
    <citation type="submission" date="2002-04" db="EMBL/GenBank/DDBJ databases">
        <authorList>
            <person name="Buell R."/>
        </authorList>
    </citation>
    <scope>NUCLEOTIDE SEQUENCE</scope>
</reference>
<evidence type="ECO:0000313" key="2">
    <source>
        <dbReference type="EMBL" id="AAM19035.1"/>
    </source>
</evidence>
<proteinExistence type="predicted"/>
<reference evidence="1" key="5">
    <citation type="submission" date="2006-01" db="EMBL/GenBank/DDBJ databases">
        <title>Oryza sativa chromosome 3 BAC OSJNBa0091J19 genomic sequence.</title>
        <authorList>
            <person name="Buell C.R."/>
            <person name="Yuan Q."/>
            <person name="Moffat K.S."/>
            <person name="Hill J.N."/>
            <person name="Burr P.C."/>
            <person name="Hsiao J."/>
            <person name="Zismann V."/>
            <person name="Pai G."/>
            <person name="Bowman C.L."/>
            <person name="Fujii C.Y."/>
            <person name="VanAken S.E."/>
            <person name="Bowman C.L."/>
            <person name="Craven B."/>
            <person name="Utterback T.R."/>
            <person name="Khalak H."/>
            <person name="Feldblyum T.V."/>
            <person name="Quackenbush J."/>
            <person name="White O."/>
            <person name="Salzberg S.L."/>
            <person name="Fraser C.M."/>
        </authorList>
    </citation>
    <scope>NUCLEOTIDE SEQUENCE</scope>
</reference>
<reference evidence="4" key="2">
    <citation type="journal article" date="2005" name="Nature">
        <title>The map-based sequence of the rice genome.</title>
        <authorList>
            <consortium name="International rice genome sequencing project (IRGSP)"/>
            <person name="Matsumoto T."/>
            <person name="Wu J."/>
            <person name="Kanamori H."/>
            <person name="Katayose Y."/>
            <person name="Fujisawa M."/>
            <person name="Namiki N."/>
            <person name="Mizuno H."/>
            <person name="Yamamoto K."/>
            <person name="Antonio B.A."/>
            <person name="Baba T."/>
            <person name="Sakata K."/>
            <person name="Nagamura Y."/>
            <person name="Aoki H."/>
            <person name="Arikawa K."/>
            <person name="Arita K."/>
            <person name="Bito T."/>
            <person name="Chiden Y."/>
            <person name="Fujitsuka N."/>
            <person name="Fukunaka R."/>
            <person name="Hamada M."/>
            <person name="Harada C."/>
            <person name="Hayashi A."/>
            <person name="Hijishita S."/>
            <person name="Honda M."/>
            <person name="Hosokawa S."/>
            <person name="Ichikawa Y."/>
            <person name="Idonuma A."/>
            <person name="Iijima M."/>
            <person name="Ikeda M."/>
            <person name="Ikeno M."/>
            <person name="Ito K."/>
            <person name="Ito S."/>
            <person name="Ito T."/>
            <person name="Ito Y."/>
            <person name="Ito Y."/>
            <person name="Iwabuchi A."/>
            <person name="Kamiya K."/>
            <person name="Karasawa W."/>
            <person name="Kurita K."/>
            <person name="Katagiri S."/>
            <person name="Kikuta A."/>
            <person name="Kobayashi H."/>
            <person name="Kobayashi N."/>
            <person name="Machita K."/>
            <person name="Maehara T."/>
            <person name="Masukawa M."/>
            <person name="Mizubayashi T."/>
            <person name="Mukai Y."/>
            <person name="Nagasaki H."/>
            <person name="Nagata Y."/>
            <person name="Naito S."/>
            <person name="Nakashima M."/>
            <person name="Nakama Y."/>
            <person name="Nakamichi Y."/>
            <person name="Nakamura M."/>
            <person name="Meguro A."/>
            <person name="Negishi M."/>
            <person name="Ohta I."/>
            <person name="Ohta T."/>
            <person name="Okamoto M."/>
            <person name="Ono N."/>
            <person name="Saji S."/>
            <person name="Sakaguchi M."/>
            <person name="Sakai K."/>
            <person name="Shibata M."/>
            <person name="Shimokawa T."/>
            <person name="Song J."/>
            <person name="Takazaki Y."/>
            <person name="Terasawa K."/>
            <person name="Tsugane M."/>
            <person name="Tsuji K."/>
            <person name="Ueda S."/>
            <person name="Waki K."/>
            <person name="Yamagata H."/>
            <person name="Yamamoto M."/>
            <person name="Yamamoto S."/>
            <person name="Yamane H."/>
            <person name="Yoshiki S."/>
            <person name="Yoshihara R."/>
            <person name="Yukawa K."/>
            <person name="Zhong H."/>
            <person name="Yano M."/>
            <person name="Yuan Q."/>
            <person name="Ouyang S."/>
            <person name="Liu J."/>
            <person name="Jones K.M."/>
            <person name="Gansberger K."/>
            <person name="Moffat K."/>
            <person name="Hill J."/>
            <person name="Bera J."/>
            <person name="Fadrosh D."/>
            <person name="Jin S."/>
            <person name="Johri S."/>
            <person name="Kim M."/>
            <person name="Overton L."/>
            <person name="Reardon M."/>
            <person name="Tsitrin T."/>
            <person name="Vuong H."/>
            <person name="Weaver B."/>
            <person name="Ciecko A."/>
            <person name="Tallon L."/>
            <person name="Jackson J."/>
            <person name="Pai G."/>
            <person name="Aken S.V."/>
            <person name="Utterback T."/>
            <person name="Reidmuller S."/>
            <person name="Feldblyum T."/>
            <person name="Hsiao J."/>
            <person name="Zismann V."/>
            <person name="Iobst S."/>
            <person name="de Vazeille A.R."/>
            <person name="Buell C.R."/>
            <person name="Ying K."/>
            <person name="Li Y."/>
            <person name="Lu T."/>
            <person name="Huang Y."/>
            <person name="Zhao Q."/>
            <person name="Feng Q."/>
            <person name="Zhang L."/>
            <person name="Zhu J."/>
            <person name="Weng Q."/>
            <person name="Mu J."/>
            <person name="Lu Y."/>
            <person name="Fan D."/>
            <person name="Liu Y."/>
            <person name="Guan J."/>
            <person name="Zhang Y."/>
            <person name="Yu S."/>
            <person name="Liu X."/>
            <person name="Zhang Y."/>
            <person name="Hong G."/>
            <person name="Han B."/>
            <person name="Choisne N."/>
            <person name="Demange N."/>
            <person name="Orjeda G."/>
            <person name="Samain S."/>
            <person name="Cattolico L."/>
            <person name="Pelletier E."/>
            <person name="Couloux A."/>
            <person name="Segurens B."/>
            <person name="Wincker P."/>
            <person name="D'Hont A."/>
            <person name="Scarpelli C."/>
            <person name="Weissenbach J."/>
            <person name="Salanoubat M."/>
            <person name="Quetier F."/>
            <person name="Yu Y."/>
            <person name="Kim H.R."/>
            <person name="Rambo T."/>
            <person name="Currie J."/>
            <person name="Collura K."/>
            <person name="Luo M."/>
            <person name="Yang T."/>
            <person name="Ammiraju J.S.S."/>
            <person name="Engler F."/>
            <person name="Soderlund C."/>
            <person name="Wing R.A."/>
            <person name="Palmer L.E."/>
            <person name="de la Bastide M."/>
            <person name="Spiegel L."/>
            <person name="Nascimento L."/>
            <person name="Zutavern T."/>
            <person name="O'Shaughnessy A."/>
            <person name="Dike S."/>
            <person name="Dedhia N."/>
            <person name="Preston R."/>
            <person name="Balija V."/>
            <person name="McCombie W.R."/>
            <person name="Chow T."/>
            <person name="Chen H."/>
            <person name="Chung M."/>
            <person name="Chen C."/>
            <person name="Shaw J."/>
            <person name="Wu H."/>
            <person name="Hsiao K."/>
            <person name="Chao Y."/>
            <person name="Chu M."/>
            <person name="Cheng C."/>
            <person name="Hour A."/>
            <person name="Lee P."/>
            <person name="Lin S."/>
            <person name="Lin Y."/>
            <person name="Liou J."/>
            <person name="Liu S."/>
            <person name="Hsing Y."/>
            <person name="Raghuvanshi S."/>
            <person name="Mohanty A."/>
            <person name="Bharti A.K."/>
            <person name="Gaur A."/>
            <person name="Gupta V."/>
            <person name="Kumar D."/>
            <person name="Ravi V."/>
            <person name="Vij S."/>
            <person name="Kapur A."/>
            <person name="Khurana P."/>
            <person name="Khurana P."/>
            <person name="Khurana J.P."/>
            <person name="Tyagi A.K."/>
            <person name="Gaikwad K."/>
            <person name="Singh A."/>
            <person name="Dalal V."/>
            <person name="Srivastava S."/>
            <person name="Dixit A."/>
            <person name="Pal A.K."/>
            <person name="Ghazi I.A."/>
            <person name="Yadav M."/>
            <person name="Pandit A."/>
            <person name="Bhargava A."/>
            <person name="Sureshbabu K."/>
            <person name="Batra K."/>
            <person name="Sharma T.R."/>
            <person name="Mohapatra T."/>
            <person name="Singh N.K."/>
            <person name="Messing J."/>
            <person name="Nelson A.B."/>
            <person name="Fuks G."/>
            <person name="Kavchok S."/>
            <person name="Keizer G."/>
            <person name="Linton E."/>
            <person name="Llaca V."/>
            <person name="Song R."/>
            <person name="Tanyolac B."/>
            <person name="Young S."/>
            <person name="Ho-Il K."/>
            <person name="Hahn J.H."/>
            <person name="Sangsakoo G."/>
            <person name="Vanavichit A."/>
            <person name="de Mattos Luiz.A.T."/>
            <person name="Zimmer P.D."/>
            <person name="Malone G."/>
            <person name="Dellagostin O."/>
            <person name="de Oliveira A.C."/>
            <person name="Bevan M."/>
            <person name="Bancroft I."/>
            <person name="Minx P."/>
            <person name="Cordum H."/>
            <person name="Wilson R."/>
            <person name="Cheng Z."/>
            <person name="Jin W."/>
            <person name="Jiang J."/>
            <person name="Leong S.A."/>
            <person name="Iwama H."/>
            <person name="Gojobori T."/>
            <person name="Itoh T."/>
            <person name="Niimura Y."/>
            <person name="Fujii Y."/>
            <person name="Habara T."/>
            <person name="Sakai H."/>
            <person name="Sato Y."/>
            <person name="Wilson G."/>
            <person name="Kumar K."/>
            <person name="McCouch S."/>
            <person name="Juretic N."/>
            <person name="Hoen D."/>
            <person name="Wright S."/>
            <person name="Bruskiewich R."/>
            <person name="Bureau T."/>
            <person name="Miyao A."/>
            <person name="Hirochika H."/>
            <person name="Nishikawa T."/>
            <person name="Kadowaki K."/>
            <person name="Sugiura M."/>
            <person name="Burr B."/>
            <person name="Sasaki T."/>
        </authorList>
    </citation>
    <scope>NUCLEOTIDE SEQUENCE [LARGE SCALE GENOMIC DNA]</scope>
    <source>
        <strain evidence="4">cv. Nipponbare</strain>
    </source>
</reference>
<reference evidence="4" key="6">
    <citation type="journal article" date="2008" name="Nucleic Acids Res.">
        <title>The rice annotation project database (RAP-DB): 2008 update.</title>
        <authorList>
            <consortium name="The rice annotation project (RAP)"/>
        </authorList>
    </citation>
    <scope>GENOME REANNOTATION</scope>
    <source>
        <strain evidence="4">cv. Nipponbare</strain>
    </source>
</reference>
<protein>
    <submittedName>
        <fullName evidence="1">Uncharacterized protein</fullName>
    </submittedName>
</protein>
<sequence length="273" mass="30319">MAPLPVPCLALQQQQHGPESVKTTLFNIFEGQDIACDIDALTNNSSKFWVTPQGWILVHDKTSLSTFMFSPLNPDEKVQMPHLPDDLPRTSSCLLSDKPTLPGCIVLLVEPNANVIWHCGVDGKKWARHEYDIGTQLLDPVSDLHEKVPICPIAACRGKFYFNSESLTDIGVLRVLPHAGVQLARARWRARGCEQGEGVLGGIRGGALHVICYYTISLRQILLERKMFSVSGIPETNFVGKEMFSVSGIPETDFHTDNFSSEIVLNQELHELD</sequence>
<reference evidence="2" key="4">
    <citation type="submission" date="2006-01" db="EMBL/GenBank/DDBJ databases">
        <title>Oryza sativa chromosome 3 BAC OSJNBa0010I09 genomic sequence.</title>
        <authorList>
            <person name="Buell C.R."/>
            <person name="Yuan Q."/>
            <person name="Ouyang S."/>
            <person name="Liu J."/>
            <person name="Gansberger K."/>
            <person name="Kim M.M."/>
            <person name="Overton II L.L."/>
            <person name="Bera J.J."/>
            <person name="Tsitrin T."/>
            <person name="Krol M.I."/>
            <person name="Jarrahi B.B."/>
            <person name="Jin S.S."/>
            <person name="Koo H."/>
            <person name="Zismann V."/>
            <person name="Hsiao J."/>
            <person name="Blunt S."/>
            <person name="Vanaken S.S."/>
            <person name="Utterback T.T."/>
            <person name="Feldblyum T.V."/>
            <person name="Yang Q.Q."/>
            <person name="Haas B.J."/>
            <person name="Suh B.B."/>
            <person name="Peterson J.J."/>
            <person name="Quackenbush J."/>
            <person name="White O."/>
            <person name="Salzberg S.L."/>
            <person name="Fraser C.M."/>
        </authorList>
    </citation>
    <scope>NUCLEOTIDE SEQUENCE</scope>
</reference>
<evidence type="ECO:0000313" key="4">
    <source>
        <dbReference type="Proteomes" id="UP000000763"/>
    </source>
</evidence>
<dbReference type="Proteomes" id="UP000000763">
    <property type="component" value="Chromosome 3"/>
</dbReference>